<accession>A0A507DUZ9</accession>
<dbReference type="AlphaFoldDB" id="A0A507DUZ9"/>
<dbReference type="InterPro" id="IPR006175">
    <property type="entry name" value="YjgF/YER057c/UK114"/>
</dbReference>
<dbReference type="PANTHER" id="PTHR43857:SF1">
    <property type="entry name" value="YJGH FAMILY PROTEIN"/>
    <property type="match status" value="1"/>
</dbReference>
<dbReference type="InterPro" id="IPR035959">
    <property type="entry name" value="RutC-like_sf"/>
</dbReference>
<proteinExistence type="predicted"/>
<dbReference type="CDD" id="cd06154">
    <property type="entry name" value="YjgF_YER057c_UK114_like_6"/>
    <property type="match status" value="1"/>
</dbReference>
<keyword evidence="2" id="KW-1185">Reference proteome</keyword>
<dbReference type="SUPFAM" id="SSF55298">
    <property type="entry name" value="YjgF-like"/>
    <property type="match status" value="1"/>
</dbReference>
<comment type="caution">
    <text evidence="1">The sequence shown here is derived from an EMBL/GenBank/DDBJ whole genome shotgun (WGS) entry which is preliminary data.</text>
</comment>
<dbReference type="Pfam" id="PF01042">
    <property type="entry name" value="Ribonuc_L-PSP"/>
    <property type="match status" value="1"/>
</dbReference>
<dbReference type="Gene3D" id="3.30.1330.40">
    <property type="entry name" value="RutC-like"/>
    <property type="match status" value="1"/>
</dbReference>
<dbReference type="STRING" id="109895.A0A507DUZ9"/>
<dbReference type="Proteomes" id="UP000318582">
    <property type="component" value="Unassembled WGS sequence"/>
</dbReference>
<reference evidence="1 2" key="1">
    <citation type="journal article" date="2019" name="Sci. Rep.">
        <title>Comparative genomics of chytrid fungi reveal insights into the obligate biotrophic and pathogenic lifestyle of Synchytrium endobioticum.</title>
        <authorList>
            <person name="van de Vossenberg B.T.L.H."/>
            <person name="Warris S."/>
            <person name="Nguyen H.D.T."/>
            <person name="van Gent-Pelzer M.P.E."/>
            <person name="Joly D.L."/>
            <person name="van de Geest H.C."/>
            <person name="Bonants P.J.M."/>
            <person name="Smith D.S."/>
            <person name="Levesque C.A."/>
            <person name="van der Lee T.A.J."/>
        </authorList>
    </citation>
    <scope>NUCLEOTIDE SEQUENCE [LARGE SCALE GENOMIC DNA]</scope>
    <source>
        <strain evidence="1 2">CBS 809.83</strain>
    </source>
</reference>
<evidence type="ECO:0000313" key="1">
    <source>
        <dbReference type="EMBL" id="TPX55112.1"/>
    </source>
</evidence>
<name>A0A507DUZ9_9FUNG</name>
<dbReference type="PANTHER" id="PTHR43857">
    <property type="entry name" value="BLR7761 PROTEIN"/>
    <property type="match status" value="1"/>
</dbReference>
<evidence type="ECO:0000313" key="2">
    <source>
        <dbReference type="Proteomes" id="UP000318582"/>
    </source>
</evidence>
<organism evidence="1 2">
    <name type="scientific">Powellomyces hirtus</name>
    <dbReference type="NCBI Taxonomy" id="109895"/>
    <lineage>
        <taxon>Eukaryota</taxon>
        <taxon>Fungi</taxon>
        <taxon>Fungi incertae sedis</taxon>
        <taxon>Chytridiomycota</taxon>
        <taxon>Chytridiomycota incertae sedis</taxon>
        <taxon>Chytridiomycetes</taxon>
        <taxon>Spizellomycetales</taxon>
        <taxon>Powellomycetaceae</taxon>
        <taxon>Powellomyces</taxon>
    </lineage>
</organism>
<sequence length="130" mass="14179">MERKTASSGSPWENTVGYSRAVRKGPYIAVSGTTAVDQNTGRPEHAGDAYGQTKLIFQIIEQALSMLGASLNDVVRTRMFVVDIKRDQEAIGRAHQEAFYETLPAATMVEIKALIDPDLLVEIEVDAIVG</sequence>
<gene>
    <name evidence="1" type="ORF">PhCBS80983_g05589</name>
</gene>
<dbReference type="EMBL" id="QEAQ01000127">
    <property type="protein sequence ID" value="TPX55112.1"/>
    <property type="molecule type" value="Genomic_DNA"/>
</dbReference>
<evidence type="ECO:0008006" key="3">
    <source>
        <dbReference type="Google" id="ProtNLM"/>
    </source>
</evidence>
<protein>
    <recommendedName>
        <fullName evidence="3">RidA family protein</fullName>
    </recommendedName>
</protein>